<dbReference type="EMBL" id="CP108021">
    <property type="protein sequence ID" value="WUM21414.1"/>
    <property type="molecule type" value="Genomic_DNA"/>
</dbReference>
<feature type="transmembrane region" description="Helical" evidence="2">
    <location>
        <begin position="153"/>
        <end position="176"/>
    </location>
</feature>
<evidence type="ECO:0000259" key="3">
    <source>
        <dbReference type="Pfam" id="PF13828"/>
    </source>
</evidence>
<keyword evidence="2" id="KW-1133">Transmembrane helix</keyword>
<keyword evidence="2" id="KW-0812">Transmembrane</keyword>
<feature type="compositionally biased region" description="Basic and acidic residues" evidence="1">
    <location>
        <begin position="18"/>
        <end position="30"/>
    </location>
</feature>
<organism evidence="4 5">
    <name type="scientific">Williamsia herbipolensis</name>
    <dbReference type="NCBI Taxonomy" id="1603258"/>
    <lineage>
        <taxon>Bacteria</taxon>
        <taxon>Bacillati</taxon>
        <taxon>Actinomycetota</taxon>
        <taxon>Actinomycetes</taxon>
        <taxon>Mycobacteriales</taxon>
        <taxon>Nocardiaceae</taxon>
        <taxon>Williamsia</taxon>
    </lineage>
</organism>
<evidence type="ECO:0000313" key="5">
    <source>
        <dbReference type="Proteomes" id="UP001432128"/>
    </source>
</evidence>
<dbReference type="KEGG" id="whr:OG579_06375"/>
<dbReference type="InterPro" id="IPR025241">
    <property type="entry name" value="DUF4190"/>
</dbReference>
<dbReference type="AlphaFoldDB" id="A0AAU4K5V5"/>
<name>A0AAU4K5V5_9NOCA</name>
<evidence type="ECO:0000256" key="2">
    <source>
        <dbReference type="SAM" id="Phobius"/>
    </source>
</evidence>
<dbReference type="Proteomes" id="UP001432128">
    <property type="component" value="Chromosome"/>
</dbReference>
<feature type="domain" description="DUF4190" evidence="3">
    <location>
        <begin position="102"/>
        <end position="164"/>
    </location>
</feature>
<evidence type="ECO:0000256" key="1">
    <source>
        <dbReference type="SAM" id="MobiDB-lite"/>
    </source>
</evidence>
<gene>
    <name evidence="4" type="ORF">OG579_06375</name>
</gene>
<reference evidence="4 5" key="1">
    <citation type="submission" date="2022-10" db="EMBL/GenBank/DDBJ databases">
        <title>The complete genomes of actinobacterial strains from the NBC collection.</title>
        <authorList>
            <person name="Joergensen T.S."/>
            <person name="Alvarez Arevalo M."/>
            <person name="Sterndorff E.B."/>
            <person name="Faurdal D."/>
            <person name="Vuksanovic O."/>
            <person name="Mourched A.-S."/>
            <person name="Charusanti P."/>
            <person name="Shaw S."/>
            <person name="Blin K."/>
            <person name="Weber T."/>
        </authorList>
    </citation>
    <scope>NUCLEOTIDE SEQUENCE [LARGE SCALE GENOMIC DNA]</scope>
    <source>
        <strain evidence="4 5">NBC_00319</strain>
    </source>
</reference>
<feature type="region of interest" description="Disordered" evidence="1">
    <location>
        <begin position="1"/>
        <end position="74"/>
    </location>
</feature>
<keyword evidence="5" id="KW-1185">Reference proteome</keyword>
<dbReference type="RefSeq" id="WP_328858497.1">
    <property type="nucleotide sequence ID" value="NZ_CP108021.1"/>
</dbReference>
<proteinExistence type="predicted"/>
<sequence length="180" mass="18360">MTYPPSDPGSDDATYRPSLDKQPDAGRDEQTTEQTGYGYPPPPPTNYGYPQNPGAGQPNPAYGQSPYGRPYAGTPYQQAGGGAPAYLTPYGAPMGTTTNGKAIAALVCGIASFLTCLLFVGIPAVILGNIAIAEIDASQGSQEGRGMAVAGRVLGWVAIALTIIVLVIVLIALIAASSSA</sequence>
<evidence type="ECO:0000313" key="4">
    <source>
        <dbReference type="EMBL" id="WUM21414.1"/>
    </source>
</evidence>
<dbReference type="Pfam" id="PF13828">
    <property type="entry name" value="DUF4190"/>
    <property type="match status" value="1"/>
</dbReference>
<feature type="transmembrane region" description="Helical" evidence="2">
    <location>
        <begin position="103"/>
        <end position="132"/>
    </location>
</feature>
<protein>
    <submittedName>
        <fullName evidence="4">DUF4190 domain-containing protein</fullName>
    </submittedName>
</protein>
<accession>A0AAU4K5V5</accession>
<keyword evidence="2" id="KW-0472">Membrane</keyword>